<dbReference type="Pfam" id="PF26607">
    <property type="entry name" value="DUF8189"/>
    <property type="match status" value="1"/>
</dbReference>
<dbReference type="Proteomes" id="UP001262032">
    <property type="component" value="Unassembled WGS sequence"/>
</dbReference>
<reference evidence="2" key="1">
    <citation type="submission" date="2023-07" db="EMBL/GenBank/DDBJ databases">
        <title>Sorghum-associated microbial communities from plants grown in Nebraska, USA.</title>
        <authorList>
            <person name="Schachtman D."/>
        </authorList>
    </citation>
    <scope>NUCLEOTIDE SEQUENCE</scope>
    <source>
        <strain evidence="2">BE261</strain>
    </source>
</reference>
<dbReference type="SUPFAM" id="SSF89372">
    <property type="entry name" value="Fucose-specific lectin"/>
    <property type="match status" value="1"/>
</dbReference>
<dbReference type="CDD" id="cd22954">
    <property type="entry name" value="PLL_lectin"/>
    <property type="match status" value="1"/>
</dbReference>
<name>A0AAW8N4D9_PSEOX</name>
<dbReference type="Gene3D" id="2.120.10.70">
    <property type="entry name" value="Fucose-specific lectin"/>
    <property type="match status" value="2"/>
</dbReference>
<evidence type="ECO:0000313" key="2">
    <source>
        <dbReference type="EMBL" id="MDR7162577.1"/>
    </source>
</evidence>
<sequence length="662" mass="71335">MGWSGWFNLGGPAGGFNGGPATISRNKDVCNIYVRGNDNALWQRAWYNNSWHPWGRHNDGGVLASRPALGSMGPDHEHVFVRGTDNNVWQKYWTRTGGWSGWFNIGAPAGGFSGGPATISRNKDVCNVYVRGNDGALWQRAWFANSWHPWARHNDGGVLASEPALGSMGPDHEHIFVRGTDNNVWQKYWTAAGGWKGWFNIGAPAGGFSGGPATISRNKDVCNVYVRGNDGALWQRAWYNNSWHPWGRHNDGGVLASEPALGSMGPNHEHVFVRGTDSNVWQKYWVHEVEPAGEVSFGVSECVYSWTAGYHQSGTRVTVRIQLNPDAGISTATMDSLRTTWRNGIINKWSDRFSCVAPNGGRQSITFDVQWVSSGAHHVVRVQPGPARSNMRLWDTSDTGDVASHEFGHMLGHPDEYADAACPARSPVDTGTVMADNTETVARHYNRITGFHGSGHNPAAGASEPPEVPEEGAMTLKNIDNLRPEPRAAVLQRLRGMAGVGAAPERAADTEVSFEVSGGAPGERYVYRLAVHGDGAAQRSVVDELQHAGDDETSHAVDRQLAGRVFQAAADAGLLNDSAPAVPQQQVDGELLPDSMVAVITVRDGDAVRRVAVPADEPAYAGASLPGEPADIPLRTQVQLPADSVTALRPVLEALGAVEAAL</sequence>
<dbReference type="GeneID" id="97420801"/>
<accession>A0AAW8N4D9</accession>
<dbReference type="InterPro" id="IPR058502">
    <property type="entry name" value="PLL-like_beta-prop"/>
</dbReference>
<feature type="domain" description="PLL-like beta propeller" evidence="1">
    <location>
        <begin position="48"/>
        <end position="284"/>
    </location>
</feature>
<dbReference type="RefSeq" id="WP_310108688.1">
    <property type="nucleotide sequence ID" value="NZ_JAVDTN010000001.1"/>
</dbReference>
<evidence type="ECO:0000259" key="1">
    <source>
        <dbReference type="Pfam" id="PF26607"/>
    </source>
</evidence>
<evidence type="ECO:0000313" key="3">
    <source>
        <dbReference type="Proteomes" id="UP001262032"/>
    </source>
</evidence>
<dbReference type="EMBL" id="JAVDWN010000001">
    <property type="protein sequence ID" value="MDR7162577.1"/>
    <property type="molecule type" value="Genomic_DNA"/>
</dbReference>
<gene>
    <name evidence="2" type="ORF">J2X12_000578</name>
</gene>
<comment type="caution">
    <text evidence="2">The sequence shown here is derived from an EMBL/GenBank/DDBJ whole genome shotgun (WGS) entry which is preliminary data.</text>
</comment>
<dbReference type="AlphaFoldDB" id="A0AAW8N4D9"/>
<proteinExistence type="predicted"/>
<protein>
    <submittedName>
        <fullName evidence="2">Sarcosine oxidase delta subunit</fullName>
    </submittedName>
</protein>
<organism evidence="2 3">
    <name type="scientific">Pseudarthrobacter oxydans</name>
    <name type="common">Arthrobacter oxydans</name>
    <dbReference type="NCBI Taxonomy" id="1671"/>
    <lineage>
        <taxon>Bacteria</taxon>
        <taxon>Bacillati</taxon>
        <taxon>Actinomycetota</taxon>
        <taxon>Actinomycetes</taxon>
        <taxon>Micrococcales</taxon>
        <taxon>Micrococcaceae</taxon>
        <taxon>Pseudarthrobacter</taxon>
    </lineage>
</organism>